<dbReference type="PANTHER" id="PTHR36507">
    <property type="entry name" value="BLL1555 PROTEIN"/>
    <property type="match status" value="1"/>
</dbReference>
<dbReference type="PANTHER" id="PTHR36507:SF1">
    <property type="entry name" value="BLL1555 PROTEIN"/>
    <property type="match status" value="1"/>
</dbReference>
<feature type="compositionally biased region" description="Pro residues" evidence="1">
    <location>
        <begin position="186"/>
        <end position="196"/>
    </location>
</feature>
<dbReference type="SUPFAM" id="SSF49503">
    <property type="entry name" value="Cupredoxins"/>
    <property type="match status" value="1"/>
</dbReference>
<dbReference type="Gene3D" id="2.60.40.420">
    <property type="entry name" value="Cupredoxins - blue copper proteins"/>
    <property type="match status" value="1"/>
</dbReference>
<sequence length="266" mass="28165">MVFDYVILCNFLGHTLIYNIFDEILNVHMKIKAKSISNISGTLFFSILFSMFFLISTSSAQGAFSSSINVDGYSVGYSITGGSILSIIPDVDAHSLIIKISSTSDGELTITLPRALIDAKYNGDDDNFFVLVDGVETDYDGIRTSSDRTLKIAFKAGAVEIEINGNTLSGTTSSPTPEKEHEPEPEPTPAPPPPAPAEIDIKIVLGSAVPGCEQSNSCFNPSYLSVDAGETITWYNADTAAHTVTSGTPSGGPDGNFDSGLIMSGS</sequence>
<dbReference type="AlphaFoldDB" id="A0A0F9EVX5"/>
<feature type="region of interest" description="Disordered" evidence="1">
    <location>
        <begin position="245"/>
        <end position="266"/>
    </location>
</feature>
<evidence type="ECO:0000256" key="1">
    <source>
        <dbReference type="SAM" id="MobiDB-lite"/>
    </source>
</evidence>
<feature type="compositionally biased region" description="Polar residues" evidence="1">
    <location>
        <begin position="165"/>
        <end position="174"/>
    </location>
</feature>
<evidence type="ECO:0000313" key="3">
    <source>
        <dbReference type="EMBL" id="KKL78278.1"/>
    </source>
</evidence>
<name>A0A0F9EVX5_9ZZZZ</name>
<gene>
    <name evidence="3" type="ORF">LCGC14_2026460</name>
</gene>
<proteinExistence type="predicted"/>
<accession>A0A0F9EVX5</accession>
<feature type="non-terminal residue" evidence="3">
    <location>
        <position position="266"/>
    </location>
</feature>
<feature type="transmembrane region" description="Helical" evidence="2">
    <location>
        <begin position="36"/>
        <end position="55"/>
    </location>
</feature>
<dbReference type="InterPro" id="IPR052721">
    <property type="entry name" value="ET_Amicyanin"/>
</dbReference>
<reference evidence="3" key="1">
    <citation type="journal article" date="2015" name="Nature">
        <title>Complex archaea that bridge the gap between prokaryotes and eukaryotes.</title>
        <authorList>
            <person name="Spang A."/>
            <person name="Saw J.H."/>
            <person name="Jorgensen S.L."/>
            <person name="Zaremba-Niedzwiedzka K."/>
            <person name="Martijn J."/>
            <person name="Lind A.E."/>
            <person name="van Eijk R."/>
            <person name="Schleper C."/>
            <person name="Guy L."/>
            <person name="Ettema T.J."/>
        </authorList>
    </citation>
    <scope>NUCLEOTIDE SEQUENCE</scope>
</reference>
<feature type="region of interest" description="Disordered" evidence="1">
    <location>
        <begin position="165"/>
        <end position="197"/>
    </location>
</feature>
<comment type="caution">
    <text evidence="3">The sequence shown here is derived from an EMBL/GenBank/DDBJ whole genome shotgun (WGS) entry which is preliminary data.</text>
</comment>
<evidence type="ECO:0000256" key="2">
    <source>
        <dbReference type="SAM" id="Phobius"/>
    </source>
</evidence>
<organism evidence="3">
    <name type="scientific">marine sediment metagenome</name>
    <dbReference type="NCBI Taxonomy" id="412755"/>
    <lineage>
        <taxon>unclassified sequences</taxon>
        <taxon>metagenomes</taxon>
        <taxon>ecological metagenomes</taxon>
    </lineage>
</organism>
<dbReference type="InterPro" id="IPR008972">
    <property type="entry name" value="Cupredoxin"/>
</dbReference>
<protein>
    <submittedName>
        <fullName evidence="3">Uncharacterized protein</fullName>
    </submittedName>
</protein>
<keyword evidence="2" id="KW-1133">Transmembrane helix</keyword>
<keyword evidence="2" id="KW-0812">Transmembrane</keyword>
<dbReference type="EMBL" id="LAZR01023509">
    <property type="protein sequence ID" value="KKL78278.1"/>
    <property type="molecule type" value="Genomic_DNA"/>
</dbReference>
<keyword evidence="2" id="KW-0472">Membrane</keyword>